<evidence type="ECO:0000256" key="9">
    <source>
        <dbReference type="ARBA" id="ARBA00023242"/>
    </source>
</evidence>
<dbReference type="GO" id="GO:0003677">
    <property type="term" value="F:DNA binding"/>
    <property type="evidence" value="ECO:0007669"/>
    <property type="project" value="UniProtKB-KW"/>
</dbReference>
<dbReference type="Gene3D" id="3.30.160.60">
    <property type="entry name" value="Classic Zinc Finger"/>
    <property type="match status" value="2"/>
</dbReference>
<reference evidence="12" key="1">
    <citation type="submission" date="2018-11" db="EMBL/GenBank/DDBJ databases">
        <authorList>
            <consortium name="Pathogen Informatics"/>
        </authorList>
    </citation>
    <scope>NUCLEOTIDE SEQUENCE</scope>
</reference>
<keyword evidence="7" id="KW-0238">DNA-binding</keyword>
<keyword evidence="4 10" id="KW-0863">Zinc-finger</keyword>
<dbReference type="SUPFAM" id="SSF57667">
    <property type="entry name" value="beta-beta-alpha zinc fingers"/>
    <property type="match status" value="1"/>
</dbReference>
<evidence type="ECO:0000256" key="1">
    <source>
        <dbReference type="ARBA" id="ARBA00004123"/>
    </source>
</evidence>
<sequence length="152" mass="17332">MVTTTKPITSSGRYTCRICNYRATTSSNLRRHSRIHAGSRPYLCPHCDYRTSELDSLRKHVIDSRRHCDLPLYICPWCCPSGISSNLRTSSEPLVGFNASDLAWRHLQTAHAEELTRSEVLLRAGRLPNEKLCEVMLLQILFKCCPQPLFPS</sequence>
<evidence type="ECO:0000256" key="6">
    <source>
        <dbReference type="ARBA" id="ARBA00023015"/>
    </source>
</evidence>
<keyword evidence="6" id="KW-0805">Transcription regulation</keyword>
<keyword evidence="2" id="KW-0479">Metal-binding</keyword>
<evidence type="ECO:0000256" key="10">
    <source>
        <dbReference type="PROSITE-ProRule" id="PRU00042"/>
    </source>
</evidence>
<evidence type="ECO:0000256" key="7">
    <source>
        <dbReference type="ARBA" id="ARBA00023125"/>
    </source>
</evidence>
<organism evidence="12 13">
    <name type="scientific">Protopolystoma xenopodis</name>
    <dbReference type="NCBI Taxonomy" id="117903"/>
    <lineage>
        <taxon>Eukaryota</taxon>
        <taxon>Metazoa</taxon>
        <taxon>Spiralia</taxon>
        <taxon>Lophotrochozoa</taxon>
        <taxon>Platyhelminthes</taxon>
        <taxon>Monogenea</taxon>
        <taxon>Polyopisthocotylea</taxon>
        <taxon>Polystomatidea</taxon>
        <taxon>Polystomatidae</taxon>
        <taxon>Protopolystoma</taxon>
    </lineage>
</organism>
<dbReference type="AlphaFoldDB" id="A0A448WY33"/>
<dbReference type="GO" id="GO:0005634">
    <property type="term" value="C:nucleus"/>
    <property type="evidence" value="ECO:0007669"/>
    <property type="project" value="UniProtKB-SubCell"/>
</dbReference>
<evidence type="ECO:0000256" key="8">
    <source>
        <dbReference type="ARBA" id="ARBA00023163"/>
    </source>
</evidence>
<dbReference type="EMBL" id="CAAALY010060068">
    <property type="protein sequence ID" value="VEL23115.1"/>
    <property type="molecule type" value="Genomic_DNA"/>
</dbReference>
<dbReference type="PROSITE" id="PS50157">
    <property type="entry name" value="ZINC_FINGER_C2H2_2"/>
    <property type="match status" value="1"/>
</dbReference>
<gene>
    <name evidence="12" type="ORF">PXEA_LOCUS16555</name>
</gene>
<evidence type="ECO:0000313" key="13">
    <source>
        <dbReference type="Proteomes" id="UP000784294"/>
    </source>
</evidence>
<dbReference type="InterPro" id="IPR050888">
    <property type="entry name" value="ZnF_C2H2-type_TF"/>
</dbReference>
<keyword evidence="3" id="KW-0677">Repeat</keyword>
<dbReference type="GO" id="GO:0008270">
    <property type="term" value="F:zinc ion binding"/>
    <property type="evidence" value="ECO:0007669"/>
    <property type="project" value="UniProtKB-KW"/>
</dbReference>
<dbReference type="InterPro" id="IPR036236">
    <property type="entry name" value="Znf_C2H2_sf"/>
</dbReference>
<feature type="domain" description="C2H2-type" evidence="11">
    <location>
        <begin position="14"/>
        <end position="41"/>
    </location>
</feature>
<keyword evidence="13" id="KW-1185">Reference proteome</keyword>
<comment type="caution">
    <text evidence="12">The sequence shown here is derived from an EMBL/GenBank/DDBJ whole genome shotgun (WGS) entry which is preliminary data.</text>
</comment>
<dbReference type="Proteomes" id="UP000784294">
    <property type="component" value="Unassembled WGS sequence"/>
</dbReference>
<keyword evidence="9" id="KW-0539">Nucleus</keyword>
<keyword evidence="8" id="KW-0804">Transcription</keyword>
<evidence type="ECO:0000256" key="3">
    <source>
        <dbReference type="ARBA" id="ARBA00022737"/>
    </source>
</evidence>
<evidence type="ECO:0000256" key="4">
    <source>
        <dbReference type="ARBA" id="ARBA00022771"/>
    </source>
</evidence>
<evidence type="ECO:0000313" key="12">
    <source>
        <dbReference type="EMBL" id="VEL23115.1"/>
    </source>
</evidence>
<comment type="subcellular location">
    <subcellularLocation>
        <location evidence="1">Nucleus</location>
    </subcellularLocation>
</comment>
<evidence type="ECO:0000259" key="11">
    <source>
        <dbReference type="PROSITE" id="PS50157"/>
    </source>
</evidence>
<evidence type="ECO:0000256" key="5">
    <source>
        <dbReference type="ARBA" id="ARBA00022833"/>
    </source>
</evidence>
<name>A0A448WY33_9PLAT</name>
<protein>
    <recommendedName>
        <fullName evidence="11">C2H2-type domain-containing protein</fullName>
    </recommendedName>
</protein>
<dbReference type="SMART" id="SM00355">
    <property type="entry name" value="ZnF_C2H2"/>
    <property type="match status" value="2"/>
</dbReference>
<proteinExistence type="predicted"/>
<dbReference type="FunFam" id="3.30.160.60:FF:000325">
    <property type="entry name" value="ZFP90 zinc finger protein"/>
    <property type="match status" value="1"/>
</dbReference>
<evidence type="ECO:0000256" key="2">
    <source>
        <dbReference type="ARBA" id="ARBA00022723"/>
    </source>
</evidence>
<dbReference type="OrthoDB" id="7788172at2759"/>
<keyword evidence="5" id="KW-0862">Zinc</keyword>
<dbReference type="PANTHER" id="PTHR24406">
    <property type="entry name" value="TRANSCRIPTIONAL REPRESSOR CTCFL-RELATED"/>
    <property type="match status" value="1"/>
</dbReference>
<accession>A0A448WY33</accession>
<dbReference type="InterPro" id="IPR013087">
    <property type="entry name" value="Znf_C2H2_type"/>
</dbReference>